<dbReference type="InterPro" id="IPR013785">
    <property type="entry name" value="Aldolase_TIM"/>
</dbReference>
<dbReference type="GO" id="GO:0008675">
    <property type="term" value="F:2-dehydro-3-deoxy-phosphogluconate aldolase activity"/>
    <property type="evidence" value="ECO:0007669"/>
    <property type="project" value="UniProtKB-EC"/>
</dbReference>
<evidence type="ECO:0000256" key="1">
    <source>
        <dbReference type="ARBA" id="ARBA00000654"/>
    </source>
</evidence>
<organism evidence="8 9">
    <name type="scientific">Paralcaligenes ureilyticus</name>
    <dbReference type="NCBI Taxonomy" id="627131"/>
    <lineage>
        <taxon>Bacteria</taxon>
        <taxon>Pseudomonadati</taxon>
        <taxon>Pseudomonadota</taxon>
        <taxon>Betaproteobacteria</taxon>
        <taxon>Burkholderiales</taxon>
        <taxon>Alcaligenaceae</taxon>
        <taxon>Paralcaligenes</taxon>
    </lineage>
</organism>
<dbReference type="NCBIfam" id="TIGR01182">
    <property type="entry name" value="eda"/>
    <property type="match status" value="1"/>
</dbReference>
<evidence type="ECO:0000313" key="8">
    <source>
        <dbReference type="EMBL" id="TCT09805.1"/>
    </source>
</evidence>
<dbReference type="SUPFAM" id="SSF51569">
    <property type="entry name" value="Aldolase"/>
    <property type="match status" value="1"/>
</dbReference>
<comment type="subunit">
    <text evidence="4">Homotrimer.</text>
</comment>
<evidence type="ECO:0000256" key="6">
    <source>
        <dbReference type="ARBA" id="ARBA00023239"/>
    </source>
</evidence>
<dbReference type="EC" id="4.1.2.14" evidence="5"/>
<evidence type="ECO:0000256" key="3">
    <source>
        <dbReference type="ARBA" id="ARBA00006906"/>
    </source>
</evidence>
<evidence type="ECO:0000256" key="7">
    <source>
        <dbReference type="ARBA" id="ARBA00023277"/>
    </source>
</evidence>
<dbReference type="InterPro" id="IPR000887">
    <property type="entry name" value="Aldlse_KDPG_KHG"/>
</dbReference>
<dbReference type="RefSeq" id="WP_132580695.1">
    <property type="nucleotide sequence ID" value="NZ_SMAJ01000003.1"/>
</dbReference>
<dbReference type="OrthoDB" id="9805177at2"/>
<dbReference type="EMBL" id="SMAJ01000003">
    <property type="protein sequence ID" value="TCT09805.1"/>
    <property type="molecule type" value="Genomic_DNA"/>
</dbReference>
<sequence>MNALELLRQSPVMPVIVIKNLDTAVGLARALVAGGVRSLEITLRSNVALEAIQLISDAVPDALVGVGTIRDAKQFDAAVRAGAKFAVSPGLTPGIARAAQEADIPFLPGVATASESMIASDCGFTVQKLFPAQAVGGVALLKALYGPLPDIRFCPTGGVNAQNARDYLELPNVECVGGSWLTPESAVTKQDWSAITKLAREACLLIQRR</sequence>
<dbReference type="InterPro" id="IPR031337">
    <property type="entry name" value="KDPG/KHG_AS_1"/>
</dbReference>
<name>A0A4R3ME33_9BURK</name>
<comment type="catalytic activity">
    <reaction evidence="1">
        <text>2-dehydro-3-deoxy-6-phospho-D-gluconate = D-glyceraldehyde 3-phosphate + pyruvate</text>
        <dbReference type="Rhea" id="RHEA:17089"/>
        <dbReference type="ChEBI" id="CHEBI:15361"/>
        <dbReference type="ChEBI" id="CHEBI:57569"/>
        <dbReference type="ChEBI" id="CHEBI:59776"/>
        <dbReference type="EC" id="4.1.2.14"/>
    </reaction>
</comment>
<proteinExistence type="inferred from homology"/>
<protein>
    <recommendedName>
        <fullName evidence="5">2-dehydro-3-deoxy-phosphogluconate aldolase</fullName>
        <ecNumber evidence="5">4.1.2.14</ecNumber>
    </recommendedName>
</protein>
<dbReference type="AlphaFoldDB" id="A0A4R3ME33"/>
<keyword evidence="7" id="KW-0119">Carbohydrate metabolism</keyword>
<dbReference type="PANTHER" id="PTHR30246">
    <property type="entry name" value="2-KETO-3-DEOXY-6-PHOSPHOGLUCONATE ALDOLASE"/>
    <property type="match status" value="1"/>
</dbReference>
<dbReference type="Pfam" id="PF01081">
    <property type="entry name" value="Aldolase"/>
    <property type="match status" value="1"/>
</dbReference>
<comment type="similarity">
    <text evidence="3">Belongs to the KHG/KDPG aldolase family.</text>
</comment>
<evidence type="ECO:0000256" key="2">
    <source>
        <dbReference type="ARBA" id="ARBA00004736"/>
    </source>
</evidence>
<evidence type="ECO:0000256" key="4">
    <source>
        <dbReference type="ARBA" id="ARBA00011233"/>
    </source>
</evidence>
<dbReference type="CDD" id="cd00452">
    <property type="entry name" value="KDPG_aldolase"/>
    <property type="match status" value="1"/>
</dbReference>
<dbReference type="Proteomes" id="UP000295525">
    <property type="component" value="Unassembled WGS sequence"/>
</dbReference>
<dbReference type="NCBIfam" id="NF004325">
    <property type="entry name" value="PRK05718.1"/>
    <property type="match status" value="1"/>
</dbReference>
<evidence type="ECO:0000313" key="9">
    <source>
        <dbReference type="Proteomes" id="UP000295525"/>
    </source>
</evidence>
<evidence type="ECO:0000256" key="5">
    <source>
        <dbReference type="ARBA" id="ARBA00013063"/>
    </source>
</evidence>
<accession>A0A4R3ME33</accession>
<comment type="pathway">
    <text evidence="2">Carbohydrate acid metabolism; 2-dehydro-3-deoxy-D-gluconate degradation; D-glyceraldehyde 3-phosphate and pyruvate from 2-dehydro-3-deoxy-D-gluconate: step 2/2.</text>
</comment>
<gene>
    <name evidence="8" type="ORF">EDC26_103429</name>
</gene>
<dbReference type="Gene3D" id="3.20.20.70">
    <property type="entry name" value="Aldolase class I"/>
    <property type="match status" value="1"/>
</dbReference>
<keyword evidence="9" id="KW-1185">Reference proteome</keyword>
<comment type="caution">
    <text evidence="8">The sequence shown here is derived from an EMBL/GenBank/DDBJ whole genome shotgun (WGS) entry which is preliminary data.</text>
</comment>
<dbReference type="PANTHER" id="PTHR30246:SF1">
    <property type="entry name" value="2-DEHYDRO-3-DEOXY-6-PHOSPHOGALACTONATE ALDOLASE-RELATED"/>
    <property type="match status" value="1"/>
</dbReference>
<keyword evidence="6" id="KW-0456">Lyase</keyword>
<dbReference type="PROSITE" id="PS00159">
    <property type="entry name" value="ALDOLASE_KDPG_KHG_1"/>
    <property type="match status" value="1"/>
</dbReference>
<reference evidence="8 9" key="1">
    <citation type="submission" date="2019-03" db="EMBL/GenBank/DDBJ databases">
        <title>Genomic Encyclopedia of Type Strains, Phase IV (KMG-IV): sequencing the most valuable type-strain genomes for metagenomic binning, comparative biology and taxonomic classification.</title>
        <authorList>
            <person name="Goeker M."/>
        </authorList>
    </citation>
    <scope>NUCLEOTIDE SEQUENCE [LARGE SCALE GENOMIC DNA]</scope>
    <source>
        <strain evidence="8 9">DSM 24591</strain>
    </source>
</reference>